<feature type="domain" description="TsaA-like" evidence="5">
    <location>
        <begin position="77"/>
        <end position="247"/>
    </location>
</feature>
<dbReference type="InterPro" id="IPR036413">
    <property type="entry name" value="YaeB-like_sf"/>
</dbReference>
<evidence type="ECO:0000256" key="2">
    <source>
        <dbReference type="ARBA" id="ARBA00033753"/>
    </source>
</evidence>
<feature type="compositionally biased region" description="Polar residues" evidence="4">
    <location>
        <begin position="370"/>
        <end position="383"/>
    </location>
</feature>
<gene>
    <name evidence="6" type="ORF">Cvel_25814</name>
</gene>
<keyword evidence="3" id="KW-0175">Coiled coil</keyword>
<dbReference type="InterPro" id="IPR036414">
    <property type="entry name" value="YaeB_N_sf"/>
</dbReference>
<evidence type="ECO:0000313" key="6">
    <source>
        <dbReference type="EMBL" id="CEM41125.1"/>
    </source>
</evidence>
<proteinExistence type="inferred from homology"/>
<feature type="coiled-coil region" evidence="3">
    <location>
        <begin position="24"/>
        <end position="51"/>
    </location>
</feature>
<dbReference type="PROSITE" id="PS51668">
    <property type="entry name" value="TSAA_2"/>
    <property type="match status" value="1"/>
</dbReference>
<dbReference type="AlphaFoldDB" id="A0A0G4HAZ6"/>
<feature type="region of interest" description="Disordered" evidence="4">
    <location>
        <begin position="458"/>
        <end position="479"/>
    </location>
</feature>
<name>A0A0G4HAZ6_9ALVE</name>
<dbReference type="EMBL" id="CDMZ01002176">
    <property type="protein sequence ID" value="CEM41125.1"/>
    <property type="molecule type" value="Genomic_DNA"/>
</dbReference>
<evidence type="ECO:0000256" key="4">
    <source>
        <dbReference type="SAM" id="MobiDB-lite"/>
    </source>
</evidence>
<dbReference type="Gene3D" id="2.40.30.70">
    <property type="entry name" value="YaeB-like"/>
    <property type="match status" value="1"/>
</dbReference>
<organism evidence="6">
    <name type="scientific">Chromera velia CCMP2878</name>
    <dbReference type="NCBI Taxonomy" id="1169474"/>
    <lineage>
        <taxon>Eukaryota</taxon>
        <taxon>Sar</taxon>
        <taxon>Alveolata</taxon>
        <taxon>Colpodellida</taxon>
        <taxon>Chromeraceae</taxon>
        <taxon>Chromera</taxon>
    </lineage>
</organism>
<evidence type="ECO:0000259" key="5">
    <source>
        <dbReference type="PROSITE" id="PS51668"/>
    </source>
</evidence>
<dbReference type="Pfam" id="PF01980">
    <property type="entry name" value="TrmO_N"/>
    <property type="match status" value="1"/>
</dbReference>
<dbReference type="InterPro" id="IPR023370">
    <property type="entry name" value="TrmO-like_N"/>
</dbReference>
<dbReference type="SUPFAM" id="SSF118196">
    <property type="entry name" value="YaeB-like"/>
    <property type="match status" value="1"/>
</dbReference>
<comment type="similarity">
    <text evidence="2">Belongs to the tRNA methyltransferase O family.</text>
</comment>
<evidence type="ECO:0000256" key="1">
    <source>
        <dbReference type="ARBA" id="ARBA00022691"/>
    </source>
</evidence>
<dbReference type="CDD" id="cd09281">
    <property type="entry name" value="UPF0066"/>
    <property type="match status" value="1"/>
</dbReference>
<dbReference type="PANTHER" id="PTHR12818:SF0">
    <property type="entry name" value="TRNA (ADENINE(37)-N6)-METHYLTRANSFERASE"/>
    <property type="match status" value="1"/>
</dbReference>
<protein>
    <recommendedName>
        <fullName evidence="5">TsaA-like domain-containing protein</fullName>
    </recommendedName>
</protein>
<dbReference type="PANTHER" id="PTHR12818">
    <property type="entry name" value="TRNA (ADENINE(37)-N6)-METHYLTRANSFERASE"/>
    <property type="match status" value="1"/>
</dbReference>
<evidence type="ECO:0000256" key="3">
    <source>
        <dbReference type="SAM" id="Coils"/>
    </source>
</evidence>
<accession>A0A0G4HAZ6</accession>
<feature type="compositionally biased region" description="Basic and acidic residues" evidence="4">
    <location>
        <begin position="384"/>
        <end position="399"/>
    </location>
</feature>
<dbReference type="VEuPathDB" id="CryptoDB:Cvel_25814"/>
<feature type="region of interest" description="Disordered" evidence="4">
    <location>
        <begin position="289"/>
        <end position="308"/>
    </location>
</feature>
<feature type="region of interest" description="Disordered" evidence="4">
    <location>
        <begin position="338"/>
        <end position="414"/>
    </location>
</feature>
<keyword evidence="1" id="KW-0949">S-adenosyl-L-methionine</keyword>
<dbReference type="InterPro" id="IPR040372">
    <property type="entry name" value="YaeB-like"/>
</dbReference>
<reference evidence="6" key="1">
    <citation type="submission" date="2014-11" db="EMBL/GenBank/DDBJ databases">
        <authorList>
            <person name="Otto D Thomas"/>
            <person name="Naeem Raeece"/>
        </authorList>
    </citation>
    <scope>NUCLEOTIDE SEQUENCE</scope>
</reference>
<sequence>MLSVHTLLSLALVGGSVGTVLLLLAQNREREVDLEEARKALEAEKEKRETERVGRIRAEQLLRHRLAEKTAEEGFTFHPVGIFRSCYPQRRGTPRQGGVAPSARGFIDFSSHLNAEAITEGLFDFSHVWLLFVFHENTNVKAALSISQKETAGGRGKGKGGAQLFAGLKNKVEPPRVGGGFRVGVFATRTPHRPNAIGLSVARLIRQTRPSGLSGPFHLVLEGADLLDGTPILDLKPYLPPFDSLPVGKAHMPGWAAKSAEVPFLPVQFSEEATRKWESVRQQLTEQMEEFEGGGGAEGKKPKKKRDSGGMAIELYPFDTPDQIRKVIEETLSLDFRSVHQRERSQNGAPGKGKEKPKVAVPASSSSSSCIKGQSDPSGQSQAGREESTKVSRPSDKQKRPGGGGGGGEEDASLTEGIGAFDHAGMGALPVFEGECVVQGLRLLYRLWEQKHRGGELGDDFKGNEEMGTTQEDSGGNAASRASLCVEVFDLDIVSTDS</sequence>